<evidence type="ECO:0000313" key="2">
    <source>
        <dbReference type="EMBL" id="GEA51010.1"/>
    </source>
</evidence>
<keyword evidence="1" id="KW-1133">Transmembrane helix</keyword>
<evidence type="ECO:0008006" key="4">
    <source>
        <dbReference type="Google" id="ProtNLM"/>
    </source>
</evidence>
<comment type="caution">
    <text evidence="2">The sequence shown here is derived from an EMBL/GenBank/DDBJ whole genome shotgun (WGS) entry which is preliminary data.</text>
</comment>
<feature type="transmembrane region" description="Helical" evidence="1">
    <location>
        <begin position="47"/>
        <end position="65"/>
    </location>
</feature>
<protein>
    <recommendedName>
        <fullName evidence="4">DUF1656 domain-containing protein</fullName>
    </recommendedName>
</protein>
<reference evidence="2 3" key="1">
    <citation type="submission" date="2019-06" db="EMBL/GenBank/DDBJ databases">
        <title>Whole genome shotgun sequence of Vibrio inusitatus NBRC 102082.</title>
        <authorList>
            <person name="Hosoyama A."/>
            <person name="Uohara A."/>
            <person name="Ohji S."/>
            <person name="Ichikawa N."/>
        </authorList>
    </citation>
    <scope>NUCLEOTIDE SEQUENCE [LARGE SCALE GENOMIC DNA]</scope>
    <source>
        <strain evidence="2 3">NBRC 102082</strain>
    </source>
</reference>
<dbReference type="OrthoDB" id="5894975at2"/>
<feature type="transmembrane region" description="Helical" evidence="1">
    <location>
        <begin position="6"/>
        <end position="27"/>
    </location>
</feature>
<dbReference type="AlphaFoldDB" id="A0A4Y3HWB7"/>
<name>A0A4Y3HWB7_9VIBR</name>
<accession>A0A4Y3HWB7</accession>
<keyword evidence="1" id="KW-0472">Membrane</keyword>
<gene>
    <name evidence="2" type="ORF">VIN01S_18140</name>
</gene>
<keyword evidence="3" id="KW-1185">Reference proteome</keyword>
<evidence type="ECO:0000313" key="3">
    <source>
        <dbReference type="Proteomes" id="UP000318717"/>
    </source>
</evidence>
<dbReference type="EMBL" id="BJLF01000007">
    <property type="protein sequence ID" value="GEA51010.1"/>
    <property type="molecule type" value="Genomic_DNA"/>
</dbReference>
<sequence>MQDYLLFGHIYIPAFMVNVIFGLFLLFTIKYVTRDILIKLNVVNPSLCQLCLVLLITGQLLLLQISG</sequence>
<organism evidence="2 3">
    <name type="scientific">Vibrio inusitatus NBRC 102082</name>
    <dbReference type="NCBI Taxonomy" id="1219070"/>
    <lineage>
        <taxon>Bacteria</taxon>
        <taxon>Pseudomonadati</taxon>
        <taxon>Pseudomonadota</taxon>
        <taxon>Gammaproteobacteria</taxon>
        <taxon>Vibrionales</taxon>
        <taxon>Vibrionaceae</taxon>
        <taxon>Vibrio</taxon>
    </lineage>
</organism>
<keyword evidence="1" id="KW-0812">Transmembrane</keyword>
<dbReference type="Proteomes" id="UP000318717">
    <property type="component" value="Unassembled WGS sequence"/>
</dbReference>
<evidence type="ECO:0000256" key="1">
    <source>
        <dbReference type="SAM" id="Phobius"/>
    </source>
</evidence>
<proteinExistence type="predicted"/>